<keyword evidence="9 14" id="KW-1133">Transmembrane helix</keyword>
<keyword evidence="13" id="KW-0395">Inflammatory response</keyword>
<organism evidence="16 17">
    <name type="scientific">Neogobius melanostomus</name>
    <name type="common">round goby</name>
    <dbReference type="NCBI Taxonomy" id="47308"/>
    <lineage>
        <taxon>Eukaryota</taxon>
        <taxon>Metazoa</taxon>
        <taxon>Chordata</taxon>
        <taxon>Craniata</taxon>
        <taxon>Vertebrata</taxon>
        <taxon>Euteleostomi</taxon>
        <taxon>Actinopterygii</taxon>
        <taxon>Neopterygii</taxon>
        <taxon>Teleostei</taxon>
        <taxon>Neoteleostei</taxon>
        <taxon>Acanthomorphata</taxon>
        <taxon>Gobiaria</taxon>
        <taxon>Gobiiformes</taxon>
        <taxon>Gobioidei</taxon>
        <taxon>Gobiidae</taxon>
        <taxon>Benthophilinae</taxon>
        <taxon>Neogobiini</taxon>
        <taxon>Neogobius</taxon>
    </lineage>
</organism>
<dbReference type="PANTHER" id="PTHR24365:SF522">
    <property type="entry name" value="LOW QUALITY PROTEIN: TOLL-LIKE RECEPTOR 13-RELATED"/>
    <property type="match status" value="1"/>
</dbReference>
<evidence type="ECO:0000313" key="17">
    <source>
        <dbReference type="Proteomes" id="UP000694523"/>
    </source>
</evidence>
<evidence type="ECO:0000256" key="3">
    <source>
        <dbReference type="ARBA" id="ARBA00022588"/>
    </source>
</evidence>
<keyword evidence="12" id="KW-0325">Glycoprotein</keyword>
<evidence type="ECO:0000256" key="10">
    <source>
        <dbReference type="ARBA" id="ARBA00023136"/>
    </source>
</evidence>
<evidence type="ECO:0000256" key="5">
    <source>
        <dbReference type="ARBA" id="ARBA00022692"/>
    </source>
</evidence>
<dbReference type="AlphaFoldDB" id="A0A8C6WFF0"/>
<comment type="similarity">
    <text evidence="2">Belongs to the Toll-like receptor family.</text>
</comment>
<evidence type="ECO:0000256" key="12">
    <source>
        <dbReference type="ARBA" id="ARBA00023180"/>
    </source>
</evidence>
<reference evidence="16" key="1">
    <citation type="submission" date="2025-08" db="UniProtKB">
        <authorList>
            <consortium name="Ensembl"/>
        </authorList>
    </citation>
    <scope>IDENTIFICATION</scope>
</reference>
<comment type="subcellular location">
    <subcellularLocation>
        <location evidence="1">Membrane</location>
        <topology evidence="1">Single-pass type I membrane protein</topology>
    </subcellularLocation>
</comment>
<accession>A0A8C6WFF0</accession>
<dbReference type="PROSITE" id="PS50104">
    <property type="entry name" value="TIR"/>
    <property type="match status" value="1"/>
</dbReference>
<feature type="domain" description="TIR" evidence="15">
    <location>
        <begin position="786"/>
        <end position="929"/>
    </location>
</feature>
<keyword evidence="7" id="KW-0677">Repeat</keyword>
<dbReference type="SMART" id="SM00369">
    <property type="entry name" value="LRR_TYP"/>
    <property type="match status" value="13"/>
</dbReference>
<dbReference type="GO" id="GO:0005886">
    <property type="term" value="C:plasma membrane"/>
    <property type="evidence" value="ECO:0007669"/>
    <property type="project" value="TreeGrafter"/>
</dbReference>
<dbReference type="Gene3D" id="3.40.50.10140">
    <property type="entry name" value="Toll/interleukin-1 receptor homology (TIR) domain"/>
    <property type="match status" value="1"/>
</dbReference>
<evidence type="ECO:0000256" key="1">
    <source>
        <dbReference type="ARBA" id="ARBA00004479"/>
    </source>
</evidence>
<keyword evidence="5 14" id="KW-0812">Transmembrane</keyword>
<evidence type="ECO:0000256" key="13">
    <source>
        <dbReference type="ARBA" id="ARBA00023198"/>
    </source>
</evidence>
<dbReference type="SUPFAM" id="SSF52200">
    <property type="entry name" value="Toll/Interleukin receptor TIR domain"/>
    <property type="match status" value="1"/>
</dbReference>
<evidence type="ECO:0000256" key="14">
    <source>
        <dbReference type="SAM" id="Phobius"/>
    </source>
</evidence>
<proteinExistence type="inferred from homology"/>
<dbReference type="SUPFAM" id="SSF52058">
    <property type="entry name" value="L domain-like"/>
    <property type="match status" value="2"/>
</dbReference>
<dbReference type="InterPro" id="IPR035897">
    <property type="entry name" value="Toll_tir_struct_dom_sf"/>
</dbReference>
<keyword evidence="8" id="KW-0391">Immunity</keyword>
<dbReference type="GO" id="GO:0038023">
    <property type="term" value="F:signaling receptor activity"/>
    <property type="evidence" value="ECO:0007669"/>
    <property type="project" value="TreeGrafter"/>
</dbReference>
<evidence type="ECO:0000256" key="8">
    <source>
        <dbReference type="ARBA" id="ARBA00022859"/>
    </source>
</evidence>
<keyword evidence="3" id="KW-0399">Innate immunity</keyword>
<reference evidence="16" key="2">
    <citation type="submission" date="2025-09" db="UniProtKB">
        <authorList>
            <consortium name="Ensembl"/>
        </authorList>
    </citation>
    <scope>IDENTIFICATION</scope>
</reference>
<feature type="transmembrane region" description="Helical" evidence="14">
    <location>
        <begin position="29"/>
        <end position="47"/>
    </location>
</feature>
<keyword evidence="4" id="KW-0433">Leucine-rich repeat</keyword>
<keyword evidence="10 14" id="KW-0472">Membrane</keyword>
<dbReference type="FunFam" id="3.40.50.10140:FF:000001">
    <property type="entry name" value="Toll-like receptor 2"/>
    <property type="match status" value="1"/>
</dbReference>
<dbReference type="PROSITE" id="PS51450">
    <property type="entry name" value="LRR"/>
    <property type="match status" value="3"/>
</dbReference>
<dbReference type="InterPro" id="IPR032675">
    <property type="entry name" value="LRR_dom_sf"/>
</dbReference>
<dbReference type="InterPro" id="IPR003591">
    <property type="entry name" value="Leu-rich_rpt_typical-subtyp"/>
</dbReference>
<dbReference type="GO" id="GO:0045087">
    <property type="term" value="P:innate immune response"/>
    <property type="evidence" value="ECO:0007669"/>
    <property type="project" value="UniProtKB-KW"/>
</dbReference>
<dbReference type="PANTHER" id="PTHR24365">
    <property type="entry name" value="TOLL-LIKE RECEPTOR"/>
    <property type="match status" value="1"/>
</dbReference>
<dbReference type="Ensembl" id="ENSNMLT00000003359.1">
    <property type="protein sequence ID" value="ENSNMLP00000002920.1"/>
    <property type="gene ID" value="ENSNMLG00000001362.1"/>
</dbReference>
<dbReference type="Pfam" id="PF01582">
    <property type="entry name" value="TIR"/>
    <property type="match status" value="1"/>
</dbReference>
<evidence type="ECO:0000256" key="2">
    <source>
        <dbReference type="ARBA" id="ARBA00009634"/>
    </source>
</evidence>
<keyword evidence="17" id="KW-1185">Reference proteome</keyword>
<dbReference type="GO" id="GO:0002224">
    <property type="term" value="P:toll-like receptor signaling pathway"/>
    <property type="evidence" value="ECO:0007669"/>
    <property type="project" value="TreeGrafter"/>
</dbReference>
<dbReference type="InterPro" id="IPR001611">
    <property type="entry name" value="Leu-rich_rpt"/>
</dbReference>
<dbReference type="InterPro" id="IPR000157">
    <property type="entry name" value="TIR_dom"/>
</dbReference>
<evidence type="ECO:0000256" key="4">
    <source>
        <dbReference type="ARBA" id="ARBA00022614"/>
    </source>
</evidence>
<evidence type="ECO:0000313" key="16">
    <source>
        <dbReference type="Ensembl" id="ENSNMLP00000002920.1"/>
    </source>
</evidence>
<keyword evidence="6" id="KW-0732">Signal</keyword>
<dbReference type="Proteomes" id="UP000694523">
    <property type="component" value="Unplaced"/>
</dbReference>
<name>A0A8C6WFF0_9GOBI</name>
<dbReference type="Pfam" id="PF13855">
    <property type="entry name" value="LRR_8"/>
    <property type="match status" value="4"/>
</dbReference>
<dbReference type="GO" id="GO:0006954">
    <property type="term" value="P:inflammatory response"/>
    <property type="evidence" value="ECO:0007669"/>
    <property type="project" value="UniProtKB-KW"/>
</dbReference>
<keyword evidence="11" id="KW-0675">Receptor</keyword>
<sequence length="948" mass="109142">NRIKITQKEWVFGCIASEMGHQKSRLKHLIIFLLFTIDCFVVQGFTLRSCRISGNKAICSPSKKLKEVPTDIPPTVESIDLSNNKILKLQEGNFIDFPYLTNLDLKQNKITKIGKGTFSRLFSLKTLNLNNNTLENLDDGVFDGLSNLTELRISTNRIETVAPDAFRSLTNLEIFVFSFNQLRTSKQIGLIIKHMPHLTQLHLHHNHIQTFNSSDLTNKPTGITLLDISGNPIKLFQITTNVFPNLTNLNVGNPPMTVAMIWDVPDKAMLAKVDTLDVSRVTMGGSAKMWDLLSTFNTSLVTLTINSMHYNLRTLINKSCSIPTVSTLKLGQNNLFYISSSLFEICTNVTEIVLSKCGIKRIADESFRPVLRLRTLRLDRNKLQTVPSAISNLRSLNKLDLSNNSIESLGCNDFANLTLLQYLSLPWNKITTLSACVFQHLPKLRVLQLQGNSLSNISNAFTTHLPNLNLLRLNQNSLTTLENGTFRGLPSLQHLFLYQNRINNNIDRKIFQTFQDLVNLQNLTLANNHINYRRFTPMKHPPFMNLSKLNYLNLQSQHRRGKSKLPSNFLQGLTNLSTLILRNMQLTGIPEEFFIHMPNLDSLDLNSNDLMDISPNLFSPIPNITKLRISDINLRSLDFLTEANLTKLKFLQARKNAFPVISEEIIRSMPSLRYIDLEFSSFICDCDSADFIKWIKKSNQTQVFNAYNFKCYYPSNQKNKMLLDLNVQSCMIDIGFICFTFTTCVNLLFLVASLTYHFMRFQLAYAYYIFLAWLYDRKNKSSQAPSQYDAFVSYNVHDEAWVYRELVPRLEKQQGWKLCLHHRDFEPGKRRPIVDNITDAIYGSRKTLCVISRRYLQSEWCSREMQVASFRLFDESKDVLILVFLEDIPSCHLSPYYRMRRVLKRQTYLSWPGEGPEVHVFWEKLRQALTTKKCAAEERLLLTVTDEQ</sequence>
<protein>
    <recommendedName>
        <fullName evidence="15">TIR domain-containing protein</fullName>
    </recommendedName>
</protein>
<feature type="transmembrane region" description="Helical" evidence="14">
    <location>
        <begin position="731"/>
        <end position="751"/>
    </location>
</feature>
<evidence type="ECO:0000259" key="15">
    <source>
        <dbReference type="PROSITE" id="PS50104"/>
    </source>
</evidence>
<evidence type="ECO:0000256" key="9">
    <source>
        <dbReference type="ARBA" id="ARBA00022989"/>
    </source>
</evidence>
<evidence type="ECO:0000256" key="6">
    <source>
        <dbReference type="ARBA" id="ARBA00022729"/>
    </source>
</evidence>
<dbReference type="SMART" id="SM00255">
    <property type="entry name" value="TIR"/>
    <property type="match status" value="1"/>
</dbReference>
<dbReference type="FunFam" id="3.80.10.10:FF:000770">
    <property type="entry name" value="Uncharacterized protein"/>
    <property type="match status" value="1"/>
</dbReference>
<dbReference type="Gene3D" id="3.80.10.10">
    <property type="entry name" value="Ribonuclease Inhibitor"/>
    <property type="match status" value="5"/>
</dbReference>
<evidence type="ECO:0000256" key="7">
    <source>
        <dbReference type="ARBA" id="ARBA00022737"/>
    </source>
</evidence>
<evidence type="ECO:0000256" key="11">
    <source>
        <dbReference type="ARBA" id="ARBA00023170"/>
    </source>
</evidence>